<protein>
    <submittedName>
        <fullName evidence="1">Uncharacterized protein</fullName>
    </submittedName>
</protein>
<comment type="caution">
    <text evidence="1">The sequence shown here is derived from an EMBL/GenBank/DDBJ whole genome shotgun (WGS) entry which is preliminary data.</text>
</comment>
<gene>
    <name evidence="1" type="ORF">OH718_22950</name>
</gene>
<sequence>MPDTTRKQRDVYADVRESLEEEGYTLGDMLAQVDIREALSLIAAEEERLTALARIWPYGLMRPTKRLNWTPTTPRTDDD</sequence>
<evidence type="ECO:0000313" key="2">
    <source>
        <dbReference type="Proteomes" id="UP001207294"/>
    </source>
</evidence>
<evidence type="ECO:0000313" key="1">
    <source>
        <dbReference type="EMBL" id="MCV4379460.1"/>
    </source>
</evidence>
<dbReference type="RefSeq" id="WP_206400732.1">
    <property type="nucleotide sequence ID" value="NZ_JAFGZD010000005.1"/>
</dbReference>
<proteinExistence type="predicted"/>
<dbReference type="Proteomes" id="UP001207294">
    <property type="component" value="Unassembled WGS sequence"/>
</dbReference>
<reference evidence="1 2" key="1">
    <citation type="submission" date="2022-10" db="EMBL/GenBank/DDBJ databases">
        <title>Characterization of Pseudomonas capsici strains from pepper and tomato in Georgia.</title>
        <authorList>
            <person name="Zhao M."/>
            <person name="Dutta B."/>
        </authorList>
    </citation>
    <scope>NUCLEOTIDE SEQUENCE [LARGE SCALE GENOMIC DNA]</scope>
    <source>
        <strain evidence="1 2">Pc20-5</strain>
    </source>
</reference>
<dbReference type="GeneID" id="93560982"/>
<organism evidence="1 2">
    <name type="scientific">Pseudomonas capsici</name>
    <dbReference type="NCBI Taxonomy" id="2810614"/>
    <lineage>
        <taxon>Bacteria</taxon>
        <taxon>Pseudomonadati</taxon>
        <taxon>Pseudomonadota</taxon>
        <taxon>Gammaproteobacteria</taxon>
        <taxon>Pseudomonadales</taxon>
        <taxon>Pseudomonadaceae</taxon>
        <taxon>Pseudomonas</taxon>
    </lineage>
</organism>
<dbReference type="EMBL" id="JAOXML010000028">
    <property type="protein sequence ID" value="MCV4379460.1"/>
    <property type="molecule type" value="Genomic_DNA"/>
</dbReference>
<name>A0ABT3C2Y3_9PSED</name>
<keyword evidence="2" id="KW-1185">Reference proteome</keyword>
<accession>A0ABT3C2Y3</accession>